<dbReference type="EMBL" id="CAJVCH010047206">
    <property type="protein sequence ID" value="CAG7717599.1"/>
    <property type="molecule type" value="Genomic_DNA"/>
</dbReference>
<protein>
    <submittedName>
        <fullName evidence="1">Uncharacterized protein</fullName>
    </submittedName>
</protein>
<evidence type="ECO:0000313" key="1">
    <source>
        <dbReference type="EMBL" id="CAG7717599.1"/>
    </source>
</evidence>
<organism evidence="1 2">
    <name type="scientific">Allacma fusca</name>
    <dbReference type="NCBI Taxonomy" id="39272"/>
    <lineage>
        <taxon>Eukaryota</taxon>
        <taxon>Metazoa</taxon>
        <taxon>Ecdysozoa</taxon>
        <taxon>Arthropoda</taxon>
        <taxon>Hexapoda</taxon>
        <taxon>Collembola</taxon>
        <taxon>Symphypleona</taxon>
        <taxon>Sminthuridae</taxon>
        <taxon>Allacma</taxon>
    </lineage>
</organism>
<reference evidence="1" key="1">
    <citation type="submission" date="2021-06" db="EMBL/GenBank/DDBJ databases">
        <authorList>
            <person name="Hodson N. C."/>
            <person name="Mongue J. A."/>
            <person name="Jaron S. K."/>
        </authorList>
    </citation>
    <scope>NUCLEOTIDE SEQUENCE</scope>
</reference>
<evidence type="ECO:0000313" key="2">
    <source>
        <dbReference type="Proteomes" id="UP000708208"/>
    </source>
</evidence>
<gene>
    <name evidence="1" type="ORF">AFUS01_LOCUS7053</name>
</gene>
<dbReference type="Proteomes" id="UP000708208">
    <property type="component" value="Unassembled WGS sequence"/>
</dbReference>
<feature type="non-terminal residue" evidence="1">
    <location>
        <position position="1"/>
    </location>
</feature>
<accession>A0A8J2JN48</accession>
<proteinExistence type="predicted"/>
<sequence length="12" mass="1322">SVTCGVHTKKDF</sequence>
<keyword evidence="2" id="KW-1185">Reference proteome</keyword>
<comment type="caution">
    <text evidence="1">The sequence shown here is derived from an EMBL/GenBank/DDBJ whole genome shotgun (WGS) entry which is preliminary data.</text>
</comment>
<name>A0A8J2JN48_9HEXA</name>